<evidence type="ECO:0000256" key="2">
    <source>
        <dbReference type="ARBA" id="ARBA00022517"/>
    </source>
</evidence>
<dbReference type="GO" id="GO:0043021">
    <property type="term" value="F:ribonucleoprotein complex binding"/>
    <property type="evidence" value="ECO:0007669"/>
    <property type="project" value="TreeGrafter"/>
</dbReference>
<keyword evidence="2" id="KW-0690">Ribosome biogenesis</keyword>
<dbReference type="AlphaFoldDB" id="A0A3P7PK63"/>
<dbReference type="PANTHER" id="PTHR17605:SF0">
    <property type="entry name" value="RIBOSOME BIOGENESIS PROTEIN BOP1"/>
    <property type="match status" value="1"/>
</dbReference>
<comment type="subcellular location">
    <subcellularLocation>
        <location evidence="1">Nucleus</location>
        <location evidence="1">Nucleolus</location>
    </subcellularLocation>
</comment>
<dbReference type="OrthoDB" id="5571054at2759"/>
<evidence type="ECO:0000256" key="3">
    <source>
        <dbReference type="ARBA" id="ARBA00022552"/>
    </source>
</evidence>
<evidence type="ECO:0000256" key="6">
    <source>
        <dbReference type="ARBA" id="ARBA00023242"/>
    </source>
</evidence>
<feature type="region of interest" description="Disordered" evidence="7">
    <location>
        <begin position="1"/>
        <end position="24"/>
    </location>
</feature>
<sequence>MSDAIDRRGRRDEYDFDSSDEEDIRNTVGNVPMHWYDSFPHVGYDSSGRPIMKPGSKTGEQDAISSFLQGTSTENGEEGSEWRTVIDPRTGQAVVLSDRDLEIVTRMSSGKGVLGDKEDDLYQVFCSLLVFIVVQPWDDFFSGDVLQMPVTAHPPQKRSFIPSLLDRRRVGRITHAIKMGWIRPRLPPWALEDSNDMEQLRRYSMYLTTGKPNVLEDEVEEDILGFSSSVLPICTFPD</sequence>
<feature type="compositionally biased region" description="Acidic residues" evidence="7">
    <location>
        <begin position="14"/>
        <end position="23"/>
    </location>
</feature>
<accession>A0A3P7PK63</accession>
<evidence type="ECO:0000313" key="10">
    <source>
        <dbReference type="Proteomes" id="UP000281553"/>
    </source>
</evidence>
<dbReference type="Proteomes" id="UP000281553">
    <property type="component" value="Unassembled WGS sequence"/>
</dbReference>
<evidence type="ECO:0000256" key="1">
    <source>
        <dbReference type="ARBA" id="ARBA00004604"/>
    </source>
</evidence>
<feature type="domain" description="BOP1 N-terminal" evidence="8">
    <location>
        <begin position="36"/>
        <end position="237"/>
    </location>
</feature>
<keyword evidence="5" id="KW-0677">Repeat</keyword>
<keyword evidence="10" id="KW-1185">Reference proteome</keyword>
<reference evidence="9 10" key="1">
    <citation type="submission" date="2018-11" db="EMBL/GenBank/DDBJ databases">
        <authorList>
            <consortium name="Pathogen Informatics"/>
        </authorList>
    </citation>
    <scope>NUCLEOTIDE SEQUENCE [LARGE SCALE GENOMIC DNA]</scope>
</reference>
<name>A0A3P7PK63_DIBLA</name>
<dbReference type="EMBL" id="UYRU01107171">
    <property type="protein sequence ID" value="VDN43231.1"/>
    <property type="molecule type" value="Genomic_DNA"/>
</dbReference>
<protein>
    <recommendedName>
        <fullName evidence="8">BOP1 N-terminal domain-containing protein</fullName>
    </recommendedName>
</protein>
<feature type="compositionally biased region" description="Basic and acidic residues" evidence="7">
    <location>
        <begin position="1"/>
        <end position="13"/>
    </location>
</feature>
<feature type="non-terminal residue" evidence="9">
    <location>
        <position position="238"/>
    </location>
</feature>
<dbReference type="InterPro" id="IPR028598">
    <property type="entry name" value="BOP1/Erb1"/>
</dbReference>
<proteinExistence type="predicted"/>
<dbReference type="GO" id="GO:0070545">
    <property type="term" value="C:PeBoW complex"/>
    <property type="evidence" value="ECO:0007669"/>
    <property type="project" value="TreeGrafter"/>
</dbReference>
<evidence type="ECO:0000256" key="7">
    <source>
        <dbReference type="SAM" id="MobiDB-lite"/>
    </source>
</evidence>
<evidence type="ECO:0000256" key="5">
    <source>
        <dbReference type="ARBA" id="ARBA00022737"/>
    </source>
</evidence>
<keyword evidence="3" id="KW-0698">rRNA processing</keyword>
<keyword evidence="4" id="KW-0853">WD repeat</keyword>
<dbReference type="GO" id="GO:0030687">
    <property type="term" value="C:preribosome, large subunit precursor"/>
    <property type="evidence" value="ECO:0007669"/>
    <property type="project" value="TreeGrafter"/>
</dbReference>
<evidence type="ECO:0000259" key="8">
    <source>
        <dbReference type="SMART" id="SM01035"/>
    </source>
</evidence>
<evidence type="ECO:0000256" key="4">
    <source>
        <dbReference type="ARBA" id="ARBA00022574"/>
    </source>
</evidence>
<gene>
    <name evidence="9" type="ORF">DILT_LOCUS19038</name>
</gene>
<dbReference type="SMART" id="SM01035">
    <property type="entry name" value="BOP1NT"/>
    <property type="match status" value="1"/>
</dbReference>
<organism evidence="9 10">
    <name type="scientific">Dibothriocephalus latus</name>
    <name type="common">Fish tapeworm</name>
    <name type="synonym">Diphyllobothrium latum</name>
    <dbReference type="NCBI Taxonomy" id="60516"/>
    <lineage>
        <taxon>Eukaryota</taxon>
        <taxon>Metazoa</taxon>
        <taxon>Spiralia</taxon>
        <taxon>Lophotrochozoa</taxon>
        <taxon>Platyhelminthes</taxon>
        <taxon>Cestoda</taxon>
        <taxon>Eucestoda</taxon>
        <taxon>Diphyllobothriidea</taxon>
        <taxon>Diphyllobothriidae</taxon>
        <taxon>Dibothriocephalus</taxon>
    </lineage>
</organism>
<dbReference type="Pfam" id="PF08145">
    <property type="entry name" value="BOP1NT"/>
    <property type="match status" value="1"/>
</dbReference>
<dbReference type="PANTHER" id="PTHR17605">
    <property type="entry name" value="RIBOSOME BIOGENESIS PROTEIN BOP1 BLOCK OF PROLIFERATION 1 PROTEIN"/>
    <property type="match status" value="1"/>
</dbReference>
<keyword evidence="6" id="KW-0539">Nucleus</keyword>
<dbReference type="InterPro" id="IPR012953">
    <property type="entry name" value="BOP1_N_dom"/>
</dbReference>
<evidence type="ECO:0000313" key="9">
    <source>
        <dbReference type="EMBL" id="VDN43231.1"/>
    </source>
</evidence>
<dbReference type="GO" id="GO:0000463">
    <property type="term" value="P:maturation of LSU-rRNA from tricistronic rRNA transcript (SSU-rRNA, 5.8S rRNA, LSU-rRNA)"/>
    <property type="evidence" value="ECO:0007669"/>
    <property type="project" value="TreeGrafter"/>
</dbReference>